<dbReference type="Pfam" id="PF14827">
    <property type="entry name" value="dCache_3"/>
    <property type="match status" value="1"/>
</dbReference>
<dbReference type="Proteomes" id="UP000254266">
    <property type="component" value="Unassembled WGS sequence"/>
</dbReference>
<feature type="transmembrane region" description="Helical" evidence="1">
    <location>
        <begin position="7"/>
        <end position="26"/>
    </location>
</feature>
<protein>
    <recommendedName>
        <fullName evidence="2">GGDEF domain-containing protein</fullName>
    </recommendedName>
</protein>
<dbReference type="InterPro" id="IPR029787">
    <property type="entry name" value="Nucleotide_cyclase"/>
</dbReference>
<feature type="domain" description="GGDEF" evidence="2">
    <location>
        <begin position="389"/>
        <end position="522"/>
    </location>
</feature>
<accession>A0A370DIM7</accession>
<evidence type="ECO:0000313" key="4">
    <source>
        <dbReference type="Proteomes" id="UP000254266"/>
    </source>
</evidence>
<dbReference type="InterPro" id="IPR000160">
    <property type="entry name" value="GGDEF_dom"/>
</dbReference>
<keyword evidence="1" id="KW-0812">Transmembrane</keyword>
<keyword evidence="1" id="KW-0472">Membrane</keyword>
<gene>
    <name evidence="3" type="ORF">DIZ80_04730</name>
</gene>
<comment type="caution">
    <text evidence="3">The sequence shown here is derived from an EMBL/GenBank/DDBJ whole genome shotgun (WGS) entry which is preliminary data.</text>
</comment>
<organism evidence="3 4">
    <name type="scientific">endosymbiont of Galathealinum brachiosum</name>
    <dbReference type="NCBI Taxonomy" id="2200906"/>
    <lineage>
        <taxon>Bacteria</taxon>
        <taxon>Pseudomonadati</taxon>
        <taxon>Pseudomonadota</taxon>
        <taxon>Gammaproteobacteria</taxon>
        <taxon>sulfur-oxidizing symbionts</taxon>
    </lineage>
</organism>
<dbReference type="InterPro" id="IPR052163">
    <property type="entry name" value="DGC-Regulatory_Protein"/>
</dbReference>
<name>A0A370DIM7_9GAMM</name>
<evidence type="ECO:0000259" key="2">
    <source>
        <dbReference type="PROSITE" id="PS50887"/>
    </source>
</evidence>
<dbReference type="SMART" id="SM00267">
    <property type="entry name" value="GGDEF"/>
    <property type="match status" value="1"/>
</dbReference>
<feature type="transmembrane region" description="Helical" evidence="1">
    <location>
        <begin position="327"/>
        <end position="349"/>
    </location>
</feature>
<keyword evidence="4" id="KW-1185">Reference proteome</keyword>
<dbReference type="CDD" id="cd01949">
    <property type="entry name" value="GGDEF"/>
    <property type="match status" value="1"/>
</dbReference>
<dbReference type="Gene3D" id="3.30.70.270">
    <property type="match status" value="1"/>
</dbReference>
<dbReference type="Pfam" id="PF00990">
    <property type="entry name" value="GGDEF"/>
    <property type="match status" value="1"/>
</dbReference>
<dbReference type="AlphaFoldDB" id="A0A370DIM7"/>
<dbReference type="InterPro" id="IPR043128">
    <property type="entry name" value="Rev_trsase/Diguanyl_cyclase"/>
</dbReference>
<evidence type="ECO:0000313" key="3">
    <source>
        <dbReference type="EMBL" id="RDH84775.1"/>
    </source>
</evidence>
<evidence type="ECO:0000256" key="1">
    <source>
        <dbReference type="SAM" id="Phobius"/>
    </source>
</evidence>
<dbReference type="InterPro" id="IPR029150">
    <property type="entry name" value="dCache_3"/>
</dbReference>
<keyword evidence="1" id="KW-1133">Transmembrane helix</keyword>
<reference evidence="3 4" key="1">
    <citation type="journal article" date="2018" name="ISME J.">
        <title>Endosymbiont genomes yield clues of tubeworm success.</title>
        <authorList>
            <person name="Li Y."/>
            <person name="Liles M.R."/>
            <person name="Halanych K.M."/>
        </authorList>
    </citation>
    <scope>NUCLEOTIDE SEQUENCE [LARGE SCALE GENOMIC DNA]</scope>
    <source>
        <strain evidence="3">A1464</strain>
    </source>
</reference>
<dbReference type="PANTHER" id="PTHR46663:SF2">
    <property type="entry name" value="GGDEF DOMAIN-CONTAINING PROTEIN"/>
    <property type="match status" value="1"/>
</dbReference>
<proteinExistence type="predicted"/>
<dbReference type="PANTHER" id="PTHR46663">
    <property type="entry name" value="DIGUANYLATE CYCLASE DGCT-RELATED"/>
    <property type="match status" value="1"/>
</dbReference>
<sequence>MGNKKTFIIIGLLVFVLDLLFVAVNYSSSNSTLYRNLSDKAQENQRNFNHTLDMTYNSMLQLTTHFSQDVILNDLFLKGKKAVESEGGAAGGEQAKLYRQKLFDELNDGWGEMTRAFNLRQLHYHLGPGSTSFLRVHKPEKYGDNMDDIRHIIIAANDDKKSHTGFEIGRVYSGLRAASPISVIDPVTHKAVHVGVLEIGTSFDKIIPKIQSSYKTNIAILLLREQTNKNVWSQLHKQYDLVKACENLYIESTSSSSIHEVLSRSEIDCGNTYNDVSVIEIDERYISAYFFPLRDFQGENNSALPDIGKVLIWDDVTEQISEFNDNVLLNLLYAVTGLLIVELFLYFIFRYEMRLSAMAMYDTLTGLPNRRYFNDYAGHAISQANRDNGKIAFLYIDLDGFKAINDNISHKAGDMVLIAIAERAKELTRKNELMFRLGGDEFCMVLQNFGTRESVSVIAQRLINRCSEDIAIGDLNVNVGMSIGIAVYPDHATTLEKIVSLADKAMYVVKNNNKGTYQFFSAD</sequence>
<dbReference type="PROSITE" id="PS50887">
    <property type="entry name" value="GGDEF"/>
    <property type="match status" value="1"/>
</dbReference>
<dbReference type="EMBL" id="QFXC01000007">
    <property type="protein sequence ID" value="RDH84775.1"/>
    <property type="molecule type" value="Genomic_DNA"/>
</dbReference>
<dbReference type="SUPFAM" id="SSF55073">
    <property type="entry name" value="Nucleotide cyclase"/>
    <property type="match status" value="1"/>
</dbReference>
<dbReference type="NCBIfam" id="TIGR00254">
    <property type="entry name" value="GGDEF"/>
    <property type="match status" value="1"/>
</dbReference>